<gene>
    <name evidence="2" type="ORF">BpHYR1_035227</name>
</gene>
<name>A0A3M7T998_BRAPC</name>
<evidence type="ECO:0008006" key="4">
    <source>
        <dbReference type="Google" id="ProtNLM"/>
    </source>
</evidence>
<protein>
    <recommendedName>
        <fullName evidence="4">BED-type domain-containing protein</fullName>
    </recommendedName>
</protein>
<feature type="region of interest" description="Disordered" evidence="1">
    <location>
        <begin position="94"/>
        <end position="116"/>
    </location>
</feature>
<organism evidence="2 3">
    <name type="scientific">Brachionus plicatilis</name>
    <name type="common">Marine rotifer</name>
    <name type="synonym">Brachionus muelleri</name>
    <dbReference type="NCBI Taxonomy" id="10195"/>
    <lineage>
        <taxon>Eukaryota</taxon>
        <taxon>Metazoa</taxon>
        <taxon>Spiralia</taxon>
        <taxon>Gnathifera</taxon>
        <taxon>Rotifera</taxon>
        <taxon>Eurotatoria</taxon>
        <taxon>Monogononta</taxon>
        <taxon>Pseudotrocha</taxon>
        <taxon>Ploima</taxon>
        <taxon>Brachionidae</taxon>
        <taxon>Brachionus</taxon>
    </lineage>
</organism>
<dbReference type="AlphaFoldDB" id="A0A3M7T998"/>
<feature type="region of interest" description="Disordered" evidence="1">
    <location>
        <begin position="1"/>
        <end position="43"/>
    </location>
</feature>
<proteinExistence type="predicted"/>
<dbReference type="Proteomes" id="UP000276133">
    <property type="component" value="Unassembled WGS sequence"/>
</dbReference>
<feature type="compositionally biased region" description="Polar residues" evidence="1">
    <location>
        <begin position="95"/>
        <end position="107"/>
    </location>
</feature>
<evidence type="ECO:0000256" key="1">
    <source>
        <dbReference type="SAM" id="MobiDB-lite"/>
    </source>
</evidence>
<evidence type="ECO:0000313" key="3">
    <source>
        <dbReference type="Proteomes" id="UP000276133"/>
    </source>
</evidence>
<reference evidence="2 3" key="1">
    <citation type="journal article" date="2018" name="Sci. Rep.">
        <title>Genomic signatures of local adaptation to the degree of environmental predictability in rotifers.</title>
        <authorList>
            <person name="Franch-Gras L."/>
            <person name="Hahn C."/>
            <person name="Garcia-Roger E.M."/>
            <person name="Carmona M.J."/>
            <person name="Serra M."/>
            <person name="Gomez A."/>
        </authorList>
    </citation>
    <scope>NUCLEOTIDE SEQUENCE [LARGE SCALE GENOMIC DNA]</scope>
    <source>
        <strain evidence="2">HYR1</strain>
    </source>
</reference>
<feature type="compositionally biased region" description="Polar residues" evidence="1">
    <location>
        <begin position="1"/>
        <end position="15"/>
    </location>
</feature>
<dbReference type="EMBL" id="REGN01000082">
    <property type="protein sequence ID" value="RNA44632.1"/>
    <property type="molecule type" value="Genomic_DNA"/>
</dbReference>
<sequence>MSQAESIFLESSSVSNEDERANTQENNISQSDSTIKSPMKRRRNESKIWDHCIVLADVSKKCNVEFCSQKWKASTGNSNIIDHLERYHSFIIRPKNSNEQTAHINENTQKHNSRSK</sequence>
<keyword evidence="3" id="KW-1185">Reference proteome</keyword>
<evidence type="ECO:0000313" key="2">
    <source>
        <dbReference type="EMBL" id="RNA44632.1"/>
    </source>
</evidence>
<feature type="compositionally biased region" description="Polar residues" evidence="1">
    <location>
        <begin position="23"/>
        <end position="36"/>
    </location>
</feature>
<comment type="caution">
    <text evidence="2">The sequence shown here is derived from an EMBL/GenBank/DDBJ whole genome shotgun (WGS) entry which is preliminary data.</text>
</comment>
<accession>A0A3M7T998</accession>